<protein>
    <recommendedName>
        <fullName evidence="2">NADP-dependent oxidoreductase domain-containing protein</fullName>
    </recommendedName>
</protein>
<dbReference type="InterPro" id="IPR023210">
    <property type="entry name" value="NADP_OxRdtase_dom"/>
</dbReference>
<dbReference type="EMBL" id="BMEQ01000022">
    <property type="protein sequence ID" value="GGG65801.1"/>
    <property type="molecule type" value="Genomic_DNA"/>
</dbReference>
<dbReference type="PANTHER" id="PTHR43364">
    <property type="entry name" value="NADH-SPECIFIC METHYLGLYOXAL REDUCTASE-RELATED"/>
    <property type="match status" value="1"/>
</dbReference>
<comment type="caution">
    <text evidence="3">The sequence shown here is derived from an EMBL/GenBank/DDBJ whole genome shotgun (WGS) entry which is preliminary data.</text>
</comment>
<dbReference type="PANTHER" id="PTHR43364:SF4">
    <property type="entry name" value="NAD(P)-LINKED OXIDOREDUCTASE SUPERFAMILY PROTEIN"/>
    <property type="match status" value="1"/>
</dbReference>
<feature type="domain" description="NADP-dependent oxidoreductase" evidence="2">
    <location>
        <begin position="18"/>
        <end position="66"/>
    </location>
</feature>
<evidence type="ECO:0000259" key="2">
    <source>
        <dbReference type="Pfam" id="PF00248"/>
    </source>
</evidence>
<sequence length="107" mass="11607">MRCTTFGRRTGLRVSEYALGTGNFGTGWSAGTEREEAKAIFDRFGEAGGNCIDTADTYQAGQSEQYDRFDEVSRIELGIPHQANAKALNRLRGGLTESFDAPVVPVA</sequence>
<gene>
    <name evidence="3" type="ORF">GCM10011374_32160</name>
</gene>
<dbReference type="AlphaFoldDB" id="A0A917LZG2"/>
<reference evidence="3" key="2">
    <citation type="submission" date="2020-09" db="EMBL/GenBank/DDBJ databases">
        <authorList>
            <person name="Sun Q."/>
            <person name="Zhou Y."/>
        </authorList>
    </citation>
    <scope>NUCLEOTIDE SEQUENCE</scope>
    <source>
        <strain evidence="3">CGMCC 1.12187</strain>
    </source>
</reference>
<dbReference type="InterPro" id="IPR036812">
    <property type="entry name" value="NAD(P)_OxRdtase_dom_sf"/>
</dbReference>
<keyword evidence="4" id="KW-1185">Reference proteome</keyword>
<dbReference type="Proteomes" id="UP000638848">
    <property type="component" value="Unassembled WGS sequence"/>
</dbReference>
<dbReference type="InterPro" id="IPR050523">
    <property type="entry name" value="AKR_Detox_Biosynth"/>
</dbReference>
<dbReference type="Pfam" id="PF00248">
    <property type="entry name" value="Aldo_ket_red"/>
    <property type="match status" value="1"/>
</dbReference>
<evidence type="ECO:0000256" key="1">
    <source>
        <dbReference type="ARBA" id="ARBA00023002"/>
    </source>
</evidence>
<dbReference type="GO" id="GO:0005829">
    <property type="term" value="C:cytosol"/>
    <property type="evidence" value="ECO:0007669"/>
    <property type="project" value="TreeGrafter"/>
</dbReference>
<dbReference type="GO" id="GO:0016491">
    <property type="term" value="F:oxidoreductase activity"/>
    <property type="evidence" value="ECO:0007669"/>
    <property type="project" value="UniProtKB-KW"/>
</dbReference>
<name>A0A917LZG2_9MICC</name>
<dbReference type="RefSeq" id="WP_188539058.1">
    <property type="nucleotide sequence ID" value="NZ_BMEQ01000022.1"/>
</dbReference>
<organism evidence="3 4">
    <name type="scientific">Kocuria dechangensis</name>
    <dbReference type="NCBI Taxonomy" id="1176249"/>
    <lineage>
        <taxon>Bacteria</taxon>
        <taxon>Bacillati</taxon>
        <taxon>Actinomycetota</taxon>
        <taxon>Actinomycetes</taxon>
        <taxon>Micrococcales</taxon>
        <taxon>Micrococcaceae</taxon>
        <taxon>Kocuria</taxon>
    </lineage>
</organism>
<dbReference type="Gene3D" id="3.20.20.100">
    <property type="entry name" value="NADP-dependent oxidoreductase domain"/>
    <property type="match status" value="1"/>
</dbReference>
<evidence type="ECO:0000313" key="4">
    <source>
        <dbReference type="Proteomes" id="UP000638848"/>
    </source>
</evidence>
<dbReference type="SUPFAM" id="SSF51430">
    <property type="entry name" value="NAD(P)-linked oxidoreductase"/>
    <property type="match status" value="1"/>
</dbReference>
<proteinExistence type="predicted"/>
<reference evidence="3" key="1">
    <citation type="journal article" date="2014" name="Int. J. Syst. Evol. Microbiol.">
        <title>Complete genome sequence of Corynebacterium casei LMG S-19264T (=DSM 44701T), isolated from a smear-ripened cheese.</title>
        <authorList>
            <consortium name="US DOE Joint Genome Institute (JGI-PGF)"/>
            <person name="Walter F."/>
            <person name="Albersmeier A."/>
            <person name="Kalinowski J."/>
            <person name="Ruckert C."/>
        </authorList>
    </citation>
    <scope>NUCLEOTIDE SEQUENCE</scope>
    <source>
        <strain evidence="3">CGMCC 1.12187</strain>
    </source>
</reference>
<keyword evidence="1" id="KW-0560">Oxidoreductase</keyword>
<evidence type="ECO:0000313" key="3">
    <source>
        <dbReference type="EMBL" id="GGG65801.1"/>
    </source>
</evidence>
<accession>A0A917LZG2</accession>